<dbReference type="AlphaFoldDB" id="A0A2A4AKV0"/>
<keyword evidence="1" id="KW-0472">Membrane</keyword>
<keyword evidence="1" id="KW-0812">Transmembrane</keyword>
<protein>
    <submittedName>
        <fullName evidence="2">Uncharacterized protein</fullName>
    </submittedName>
</protein>
<reference evidence="2 3" key="1">
    <citation type="submission" date="2017-09" db="EMBL/GenBank/DDBJ databases">
        <title>Draft Genome Sequence of Corynebacterium accolens AH4003.</title>
        <authorList>
            <person name="Chen Y."/>
            <person name="Oosthuysen W.F."/>
            <person name="Kelley S."/>
            <person name="Horswill A."/>
        </authorList>
    </citation>
    <scope>NUCLEOTIDE SEQUENCE [LARGE SCALE GENOMIC DNA]</scope>
    <source>
        <strain evidence="2 3">AH4003</strain>
    </source>
</reference>
<sequence length="64" mass="7366">MSTQNTAKRPPRRDSSSDYRRIARLEDQLVKRMRFAWLMFVAGILIGIVFITCIAMPPVWLGAL</sequence>
<evidence type="ECO:0000313" key="2">
    <source>
        <dbReference type="EMBL" id="PCC83109.1"/>
    </source>
</evidence>
<accession>A0A2A4AKV0</accession>
<dbReference type="EMBL" id="NWBP01000016">
    <property type="protein sequence ID" value="PCC83109.1"/>
    <property type="molecule type" value="Genomic_DNA"/>
</dbReference>
<feature type="transmembrane region" description="Helical" evidence="1">
    <location>
        <begin position="35"/>
        <end position="60"/>
    </location>
</feature>
<evidence type="ECO:0000256" key="1">
    <source>
        <dbReference type="SAM" id="Phobius"/>
    </source>
</evidence>
<gene>
    <name evidence="2" type="ORF">COM45_04760</name>
</gene>
<organism evidence="2 3">
    <name type="scientific">Corynebacterium accolens</name>
    <dbReference type="NCBI Taxonomy" id="38284"/>
    <lineage>
        <taxon>Bacteria</taxon>
        <taxon>Bacillati</taxon>
        <taxon>Actinomycetota</taxon>
        <taxon>Actinomycetes</taxon>
        <taxon>Mycobacteriales</taxon>
        <taxon>Corynebacteriaceae</taxon>
        <taxon>Corynebacterium</taxon>
    </lineage>
</organism>
<dbReference type="Proteomes" id="UP000218690">
    <property type="component" value="Unassembled WGS sequence"/>
</dbReference>
<proteinExistence type="predicted"/>
<name>A0A2A4AKV0_9CORY</name>
<keyword evidence="1" id="KW-1133">Transmembrane helix</keyword>
<comment type="caution">
    <text evidence="2">The sequence shown here is derived from an EMBL/GenBank/DDBJ whole genome shotgun (WGS) entry which is preliminary data.</text>
</comment>
<evidence type="ECO:0000313" key="3">
    <source>
        <dbReference type="Proteomes" id="UP000218690"/>
    </source>
</evidence>